<organism evidence="5 6">
    <name type="scientific">Haemophilus pittmaniae</name>
    <dbReference type="NCBI Taxonomy" id="249188"/>
    <lineage>
        <taxon>Bacteria</taxon>
        <taxon>Pseudomonadati</taxon>
        <taxon>Pseudomonadota</taxon>
        <taxon>Gammaproteobacteria</taxon>
        <taxon>Pasteurellales</taxon>
        <taxon>Pasteurellaceae</taxon>
        <taxon>Haemophilus</taxon>
    </lineage>
</organism>
<dbReference type="NCBIfam" id="TIGR03420">
    <property type="entry name" value="DnaA_homol_Hda"/>
    <property type="match status" value="1"/>
</dbReference>
<keyword evidence="6" id="KW-1185">Reference proteome</keyword>
<reference evidence="5 6" key="1">
    <citation type="submission" date="2018-06" db="EMBL/GenBank/DDBJ databases">
        <authorList>
            <consortium name="Pathogen Informatics"/>
            <person name="Doyle S."/>
        </authorList>
    </citation>
    <scope>NUCLEOTIDE SEQUENCE [LARGE SCALE GENOMIC DNA]</scope>
    <source>
        <strain evidence="5 6">NCTC13335</strain>
    </source>
</reference>
<name>A0A377J0J4_9PAST</name>
<sequence length="233" mass="26156">MKFIVPQQLSLPIQQIDSDTLANFDGANNALLLNSLQQKASDQHFFYLWGAAGTGKTHLLRGLSNDYLNQGLSAIYVPLSKSRYFSPEVLDNLENQQLVCLDDVQQVVGQSDWEIALFDLFNRIKANQQTRLLVAADCSPNALPVQLPDLASRLKWGEAYQLIPLSDAQKLAWLQQNAHQRGIVLPEETAHFLFNRLDRDMATLKATLEQLDQASLQAKRNLTIPFVKSILAL</sequence>
<feature type="coiled-coil region" evidence="2">
    <location>
        <begin position="194"/>
        <end position="221"/>
    </location>
</feature>
<dbReference type="Pfam" id="PF22688">
    <property type="entry name" value="Hda_lid"/>
    <property type="match status" value="1"/>
</dbReference>
<dbReference type="InterPro" id="IPR013317">
    <property type="entry name" value="DnaA_dom"/>
</dbReference>
<dbReference type="PANTHER" id="PTHR30050">
    <property type="entry name" value="CHROMOSOMAL REPLICATION INITIATOR PROTEIN DNAA"/>
    <property type="match status" value="1"/>
</dbReference>
<dbReference type="PRINTS" id="PR00051">
    <property type="entry name" value="DNAA"/>
</dbReference>
<evidence type="ECO:0000256" key="1">
    <source>
        <dbReference type="RuleBase" id="RU004227"/>
    </source>
</evidence>
<proteinExistence type="inferred from homology"/>
<dbReference type="Gene3D" id="3.40.50.300">
    <property type="entry name" value="P-loop containing nucleotide triphosphate hydrolases"/>
    <property type="match status" value="1"/>
</dbReference>
<keyword evidence="1" id="KW-0235">DNA replication</keyword>
<dbReference type="EMBL" id="UGHS01000004">
    <property type="protein sequence ID" value="STO93390.1"/>
    <property type="molecule type" value="Genomic_DNA"/>
</dbReference>
<dbReference type="InterPro" id="IPR055199">
    <property type="entry name" value="Hda_lid"/>
</dbReference>
<evidence type="ECO:0000259" key="4">
    <source>
        <dbReference type="Pfam" id="PF22688"/>
    </source>
</evidence>
<evidence type="ECO:0000256" key="2">
    <source>
        <dbReference type="SAM" id="Coils"/>
    </source>
</evidence>
<dbReference type="Gene3D" id="1.10.8.60">
    <property type="match status" value="1"/>
</dbReference>
<dbReference type="PANTHER" id="PTHR30050:SF5">
    <property type="entry name" value="DNAA REGULATORY INACTIVATOR HDA"/>
    <property type="match status" value="1"/>
</dbReference>
<dbReference type="AlphaFoldDB" id="A0A377J0J4"/>
<gene>
    <name evidence="5" type="primary">hda</name>
    <name evidence="5" type="ORF">NCTC13335_01262</name>
</gene>
<dbReference type="InterPro" id="IPR020591">
    <property type="entry name" value="Chromosome_initiator_DnaA-like"/>
</dbReference>
<feature type="domain" description="Chromosomal replication initiator protein DnaA ATPAse" evidence="3">
    <location>
        <begin position="44"/>
        <end position="157"/>
    </location>
</feature>
<comment type="similarity">
    <text evidence="1">Belongs to the DnaA family.</text>
</comment>
<dbReference type="Proteomes" id="UP000255264">
    <property type="component" value="Unassembled WGS sequence"/>
</dbReference>
<protein>
    <submittedName>
        <fullName evidence="5">ATPase regulatory factor involved in DnaA inactivation</fullName>
    </submittedName>
</protein>
<dbReference type="InterPro" id="IPR027417">
    <property type="entry name" value="P-loop_NTPase"/>
</dbReference>
<feature type="domain" description="Hda lid" evidence="4">
    <location>
        <begin position="167"/>
        <end position="231"/>
    </location>
</feature>
<dbReference type="OrthoDB" id="9784878at2"/>
<dbReference type="InterPro" id="IPR017788">
    <property type="entry name" value="Hda"/>
</dbReference>
<evidence type="ECO:0000313" key="6">
    <source>
        <dbReference type="Proteomes" id="UP000255264"/>
    </source>
</evidence>
<evidence type="ECO:0000313" key="5">
    <source>
        <dbReference type="EMBL" id="STO93390.1"/>
    </source>
</evidence>
<dbReference type="SUPFAM" id="SSF52540">
    <property type="entry name" value="P-loop containing nucleoside triphosphate hydrolases"/>
    <property type="match status" value="1"/>
</dbReference>
<evidence type="ECO:0000259" key="3">
    <source>
        <dbReference type="Pfam" id="PF00308"/>
    </source>
</evidence>
<dbReference type="GO" id="GO:0032297">
    <property type="term" value="P:negative regulation of DNA-templated DNA replication initiation"/>
    <property type="evidence" value="ECO:0007669"/>
    <property type="project" value="InterPro"/>
</dbReference>
<dbReference type="GO" id="GO:0006270">
    <property type="term" value="P:DNA replication initiation"/>
    <property type="evidence" value="ECO:0007669"/>
    <property type="project" value="TreeGrafter"/>
</dbReference>
<keyword evidence="2" id="KW-0175">Coiled coil</keyword>
<accession>A0A377J0J4</accession>
<dbReference type="Pfam" id="PF00308">
    <property type="entry name" value="Bac_DnaA"/>
    <property type="match status" value="1"/>
</dbReference>